<feature type="domain" description="VOC" evidence="1">
    <location>
        <begin position="6"/>
        <end position="125"/>
    </location>
</feature>
<dbReference type="Gene3D" id="3.10.180.10">
    <property type="entry name" value="2,3-Dihydroxybiphenyl 1,2-Dioxygenase, domain 1"/>
    <property type="match status" value="1"/>
</dbReference>
<dbReference type="AlphaFoldDB" id="A0A559KBC5"/>
<dbReference type="InterPro" id="IPR037523">
    <property type="entry name" value="VOC_core"/>
</dbReference>
<dbReference type="RefSeq" id="WP_144847399.1">
    <property type="nucleotide sequence ID" value="NZ_VNJI01000014.1"/>
</dbReference>
<gene>
    <name evidence="2" type="ORF">FPZ49_13375</name>
</gene>
<dbReference type="PANTHER" id="PTHR21366">
    <property type="entry name" value="GLYOXALASE FAMILY PROTEIN"/>
    <property type="match status" value="1"/>
</dbReference>
<dbReference type="InterPro" id="IPR004360">
    <property type="entry name" value="Glyas_Fos-R_dOase_dom"/>
</dbReference>
<dbReference type="Proteomes" id="UP000317036">
    <property type="component" value="Unassembled WGS sequence"/>
</dbReference>
<organism evidence="2 3">
    <name type="scientific">Paenibacillus cremeus</name>
    <dbReference type="NCBI Taxonomy" id="2163881"/>
    <lineage>
        <taxon>Bacteria</taxon>
        <taxon>Bacillati</taxon>
        <taxon>Bacillota</taxon>
        <taxon>Bacilli</taxon>
        <taxon>Bacillales</taxon>
        <taxon>Paenibacillaceae</taxon>
        <taxon>Paenibacillus</taxon>
    </lineage>
</organism>
<dbReference type="EMBL" id="VNJI01000014">
    <property type="protein sequence ID" value="TVY09430.1"/>
    <property type="molecule type" value="Genomic_DNA"/>
</dbReference>
<protein>
    <submittedName>
        <fullName evidence="2">Glyoxalase</fullName>
    </submittedName>
</protein>
<proteinExistence type="predicted"/>
<dbReference type="InterPro" id="IPR029068">
    <property type="entry name" value="Glyas_Bleomycin-R_OHBP_Dase"/>
</dbReference>
<keyword evidence="3" id="KW-1185">Reference proteome</keyword>
<accession>A0A559KBC5</accession>
<dbReference type="PROSITE" id="PS51819">
    <property type="entry name" value="VOC"/>
    <property type="match status" value="1"/>
</dbReference>
<dbReference type="Pfam" id="PF00903">
    <property type="entry name" value="Glyoxalase"/>
    <property type="match status" value="1"/>
</dbReference>
<dbReference type="OrthoDB" id="9800322at2"/>
<evidence type="ECO:0000259" key="1">
    <source>
        <dbReference type="PROSITE" id="PS51819"/>
    </source>
</evidence>
<evidence type="ECO:0000313" key="2">
    <source>
        <dbReference type="EMBL" id="TVY09430.1"/>
    </source>
</evidence>
<reference evidence="2 3" key="1">
    <citation type="submission" date="2019-07" db="EMBL/GenBank/DDBJ databases">
        <authorList>
            <person name="Kim J."/>
        </authorList>
    </citation>
    <scope>NUCLEOTIDE SEQUENCE [LARGE SCALE GENOMIC DNA]</scope>
    <source>
        <strain evidence="2 3">JC52</strain>
    </source>
</reference>
<name>A0A559KBC5_9BACL</name>
<dbReference type="SUPFAM" id="SSF54593">
    <property type="entry name" value="Glyoxalase/Bleomycin resistance protein/Dihydroxybiphenyl dioxygenase"/>
    <property type="match status" value="1"/>
</dbReference>
<dbReference type="InterPro" id="IPR050383">
    <property type="entry name" value="GlyoxalaseI/FosfomycinResist"/>
</dbReference>
<evidence type="ECO:0000313" key="3">
    <source>
        <dbReference type="Proteomes" id="UP000317036"/>
    </source>
</evidence>
<sequence length="130" mass="14751">MIPVESIHHISLNVKDLERSKAFYSTIIGLKEIERPPFDFPGAWFGIGEGGQQLHLIVYDGETLREGGIDSRDGHFALRVRSYKESIAWLDQHGIQYDARPKARAGFPQIYVIDPDRNVVELNAEVCDLE</sequence>
<comment type="caution">
    <text evidence="2">The sequence shown here is derived from an EMBL/GenBank/DDBJ whole genome shotgun (WGS) entry which is preliminary data.</text>
</comment>